<proteinExistence type="predicted"/>
<evidence type="ECO:0000256" key="3">
    <source>
        <dbReference type="ARBA" id="ARBA00022737"/>
    </source>
</evidence>
<reference evidence="10" key="1">
    <citation type="submission" date="2021-01" db="EMBL/GenBank/DDBJ databases">
        <title>A chromosome-scale assembly of European eel, Anguilla anguilla.</title>
        <authorList>
            <person name="Henkel C."/>
            <person name="Jong-Raadsen S.A."/>
            <person name="Dufour S."/>
            <person name="Weltzien F.-A."/>
            <person name="Palstra A.P."/>
            <person name="Pelster B."/>
            <person name="Spaink H.P."/>
            <person name="Van Den Thillart G.E."/>
            <person name="Jansen H."/>
            <person name="Zahm M."/>
            <person name="Klopp C."/>
            <person name="Cedric C."/>
            <person name="Louis A."/>
            <person name="Berthelot C."/>
            <person name="Parey E."/>
            <person name="Roest Crollius H."/>
            <person name="Montfort J."/>
            <person name="Robinson-Rechavi M."/>
            <person name="Bucao C."/>
            <person name="Bouchez O."/>
            <person name="Gislard M."/>
            <person name="Lluch J."/>
            <person name="Milhes M."/>
            <person name="Lampietro C."/>
            <person name="Lopez Roques C."/>
            <person name="Donnadieu C."/>
            <person name="Braasch I."/>
            <person name="Desvignes T."/>
            <person name="Postlethwait J."/>
            <person name="Bobe J."/>
            <person name="Guiguen Y."/>
            <person name="Dirks R."/>
        </authorList>
    </citation>
    <scope>NUCLEOTIDE SEQUENCE</scope>
    <source>
        <strain evidence="10">Tag_6206</strain>
        <tissue evidence="10">Liver</tissue>
    </source>
</reference>
<feature type="region of interest" description="Disordered" evidence="8">
    <location>
        <begin position="459"/>
        <end position="478"/>
    </location>
</feature>
<evidence type="ECO:0000256" key="8">
    <source>
        <dbReference type="SAM" id="MobiDB-lite"/>
    </source>
</evidence>
<evidence type="ECO:0000256" key="2">
    <source>
        <dbReference type="ARBA" id="ARBA00022723"/>
    </source>
</evidence>
<feature type="compositionally biased region" description="Polar residues" evidence="8">
    <location>
        <begin position="464"/>
        <end position="474"/>
    </location>
</feature>
<dbReference type="Pfam" id="PF00096">
    <property type="entry name" value="zf-C2H2"/>
    <property type="match status" value="1"/>
</dbReference>
<evidence type="ECO:0000256" key="7">
    <source>
        <dbReference type="PROSITE-ProRule" id="PRU00042"/>
    </source>
</evidence>
<dbReference type="EMBL" id="JAFIRN010000001">
    <property type="protein sequence ID" value="KAG5856189.1"/>
    <property type="molecule type" value="Genomic_DNA"/>
</dbReference>
<keyword evidence="6" id="KW-0539">Nucleus</keyword>
<name>A0A9D3MVS6_ANGAN</name>
<evidence type="ECO:0000259" key="9">
    <source>
        <dbReference type="PROSITE" id="PS50157"/>
    </source>
</evidence>
<feature type="region of interest" description="Disordered" evidence="8">
    <location>
        <begin position="189"/>
        <end position="260"/>
    </location>
</feature>
<dbReference type="AlphaFoldDB" id="A0A9D3MVS6"/>
<protein>
    <recommendedName>
        <fullName evidence="9">C2H2-type domain-containing protein</fullName>
    </recommendedName>
</protein>
<feature type="domain" description="C2H2-type" evidence="9">
    <location>
        <begin position="72"/>
        <end position="99"/>
    </location>
</feature>
<evidence type="ECO:0000313" key="10">
    <source>
        <dbReference type="EMBL" id="KAG5856189.1"/>
    </source>
</evidence>
<accession>A0A9D3MVS6</accession>
<evidence type="ECO:0000313" key="11">
    <source>
        <dbReference type="Proteomes" id="UP001044222"/>
    </source>
</evidence>
<dbReference type="Proteomes" id="UP001044222">
    <property type="component" value="Unassembled WGS sequence"/>
</dbReference>
<dbReference type="GO" id="GO:0005634">
    <property type="term" value="C:nucleus"/>
    <property type="evidence" value="ECO:0007669"/>
    <property type="project" value="UniProtKB-SubCell"/>
</dbReference>
<sequence>MELCQMAIKIEGDEPEKRAGVNVKEEEQESEINRAETLNTSKCGYEYRLIHVTCGEPGQSAVVACSFQGRPFQCPVCGDSFIQSHALLNHQRRHVRQSPYTCRDCPRTCQTLAQLLAHCHTHLPVGHPLPTPPATAEGPRPPSVSSLQCPRCFITFRDLQTSLQHMRLQHPLSTMVRCVRGVSSPSGTCRPACRHEPAATRRKMDSEGAPSSPGRGERTFHSSRQLSTQPVIPLARVEAGREARGKRKKAKMPTSPSLLPLPDRHKCPHCNFLFRDAKTKMRHMNVKHPAGCPCPPLLFSTGDEEREEEEEVVMAVQVKEEDEDDFSTALRHRGNLNPASPHQGEGKEGVVKVPIKPDAGDVGTKEETIEGVCALQCALCGKGFEQLLAAAGQRRRGRRREHSAPGGRGHACGHCRQLCHSQEVLRQHQRLHTLERPYLCQVKLWLLCRIAGTLLKGLRGSRGTEASTPRSSIVQPPPPNLLLSSRTDCLPSSHKSTRTVLLCGLQIQEELGEILHHNSCFPLESQHSTT</sequence>
<feature type="compositionally biased region" description="Basic and acidic residues" evidence="8">
    <location>
        <begin position="193"/>
        <end position="206"/>
    </location>
</feature>
<organism evidence="10 11">
    <name type="scientific">Anguilla anguilla</name>
    <name type="common">European freshwater eel</name>
    <name type="synonym">Muraena anguilla</name>
    <dbReference type="NCBI Taxonomy" id="7936"/>
    <lineage>
        <taxon>Eukaryota</taxon>
        <taxon>Metazoa</taxon>
        <taxon>Chordata</taxon>
        <taxon>Craniata</taxon>
        <taxon>Vertebrata</taxon>
        <taxon>Euteleostomi</taxon>
        <taxon>Actinopterygii</taxon>
        <taxon>Neopterygii</taxon>
        <taxon>Teleostei</taxon>
        <taxon>Anguilliformes</taxon>
        <taxon>Anguillidae</taxon>
        <taxon>Anguilla</taxon>
    </lineage>
</organism>
<gene>
    <name evidence="10" type="ORF">ANANG_G00005390</name>
</gene>
<comment type="subcellular location">
    <subcellularLocation>
        <location evidence="1">Nucleus</location>
    </subcellularLocation>
</comment>
<keyword evidence="3" id="KW-0677">Repeat</keyword>
<dbReference type="SUPFAM" id="SSF57667">
    <property type="entry name" value="beta-beta-alpha zinc fingers"/>
    <property type="match status" value="2"/>
</dbReference>
<dbReference type="PROSITE" id="PS50157">
    <property type="entry name" value="ZINC_FINGER_C2H2_2"/>
    <property type="match status" value="2"/>
</dbReference>
<dbReference type="PANTHER" id="PTHR24408">
    <property type="entry name" value="ZINC FINGER PROTEIN"/>
    <property type="match status" value="1"/>
</dbReference>
<evidence type="ECO:0000256" key="5">
    <source>
        <dbReference type="ARBA" id="ARBA00022833"/>
    </source>
</evidence>
<dbReference type="GO" id="GO:0008270">
    <property type="term" value="F:zinc ion binding"/>
    <property type="evidence" value="ECO:0007669"/>
    <property type="project" value="UniProtKB-KW"/>
</dbReference>
<evidence type="ECO:0000256" key="6">
    <source>
        <dbReference type="ARBA" id="ARBA00023242"/>
    </source>
</evidence>
<feature type="domain" description="C2H2-type" evidence="9">
    <location>
        <begin position="410"/>
        <end position="437"/>
    </location>
</feature>
<dbReference type="GO" id="GO:0000981">
    <property type="term" value="F:DNA-binding transcription factor activity, RNA polymerase II-specific"/>
    <property type="evidence" value="ECO:0007669"/>
    <property type="project" value="TreeGrafter"/>
</dbReference>
<dbReference type="FunFam" id="3.30.160.60:FF:000145">
    <property type="entry name" value="Zinc finger protein 574"/>
    <property type="match status" value="1"/>
</dbReference>
<dbReference type="PANTHER" id="PTHR24408:SF58">
    <property type="entry name" value="TRANSCRIPTION FACTOR (TFIIIA), PUTATIVE (AFU_ORTHOLOGUE AFUA_1G05150)-RELATED"/>
    <property type="match status" value="1"/>
</dbReference>
<dbReference type="PROSITE" id="PS00028">
    <property type="entry name" value="ZINC_FINGER_C2H2_1"/>
    <property type="match status" value="5"/>
</dbReference>
<evidence type="ECO:0000256" key="1">
    <source>
        <dbReference type="ARBA" id="ARBA00004123"/>
    </source>
</evidence>
<keyword evidence="11" id="KW-1185">Reference proteome</keyword>
<keyword evidence="2" id="KW-0479">Metal-binding</keyword>
<dbReference type="GO" id="GO:0043565">
    <property type="term" value="F:sequence-specific DNA binding"/>
    <property type="evidence" value="ECO:0007669"/>
    <property type="project" value="TreeGrafter"/>
</dbReference>
<dbReference type="InterPro" id="IPR013087">
    <property type="entry name" value="Znf_C2H2_type"/>
</dbReference>
<keyword evidence="4 7" id="KW-0863">Zinc-finger</keyword>
<dbReference type="Gene3D" id="3.30.160.60">
    <property type="entry name" value="Classic Zinc Finger"/>
    <property type="match status" value="2"/>
</dbReference>
<keyword evidence="5" id="KW-0862">Zinc</keyword>
<evidence type="ECO:0000256" key="4">
    <source>
        <dbReference type="ARBA" id="ARBA00022771"/>
    </source>
</evidence>
<comment type="caution">
    <text evidence="10">The sequence shown here is derived from an EMBL/GenBank/DDBJ whole genome shotgun (WGS) entry which is preliminary data.</text>
</comment>
<dbReference type="SMART" id="SM00355">
    <property type="entry name" value="ZnF_C2H2"/>
    <property type="match status" value="5"/>
</dbReference>
<dbReference type="InterPro" id="IPR036236">
    <property type="entry name" value="Znf_C2H2_sf"/>
</dbReference>